<proteinExistence type="predicted"/>
<accession>A0A9I9DA57</accession>
<name>A0A9I9DA57_CUCME</name>
<protein>
    <submittedName>
        <fullName evidence="2">Uncharacterized protein</fullName>
    </submittedName>
</protein>
<organism evidence="2">
    <name type="scientific">Cucumis melo</name>
    <name type="common">Muskmelon</name>
    <dbReference type="NCBI Taxonomy" id="3656"/>
    <lineage>
        <taxon>Eukaryota</taxon>
        <taxon>Viridiplantae</taxon>
        <taxon>Streptophyta</taxon>
        <taxon>Embryophyta</taxon>
        <taxon>Tracheophyta</taxon>
        <taxon>Spermatophyta</taxon>
        <taxon>Magnoliopsida</taxon>
        <taxon>eudicotyledons</taxon>
        <taxon>Gunneridae</taxon>
        <taxon>Pentapetalae</taxon>
        <taxon>rosids</taxon>
        <taxon>fabids</taxon>
        <taxon>Cucurbitales</taxon>
        <taxon>Cucurbitaceae</taxon>
        <taxon>Benincaseae</taxon>
        <taxon>Cucumis</taxon>
    </lineage>
</organism>
<sequence length="74" mass="8732">MSDLRQERLRQRRNDRQQERRERHIVKGTPNVQTRRHCQVRRHGQHVDSGELSTFVNNVANTLLLMSSSIISVV</sequence>
<dbReference type="AlphaFoldDB" id="A0A9I9DA57"/>
<dbReference type="EnsemblPlants" id="MELO3C015619.2.1">
    <property type="protein sequence ID" value="MELO3C015619.2.1"/>
    <property type="gene ID" value="MELO3C015619.2"/>
</dbReference>
<feature type="region of interest" description="Disordered" evidence="1">
    <location>
        <begin position="1"/>
        <end position="23"/>
    </location>
</feature>
<reference evidence="2" key="1">
    <citation type="submission" date="2023-03" db="UniProtKB">
        <authorList>
            <consortium name="EnsemblPlants"/>
        </authorList>
    </citation>
    <scope>IDENTIFICATION</scope>
</reference>
<evidence type="ECO:0000256" key="1">
    <source>
        <dbReference type="SAM" id="MobiDB-lite"/>
    </source>
</evidence>
<dbReference type="Gramene" id="MELO3C015619.2.1">
    <property type="protein sequence ID" value="MELO3C015619.2.1"/>
    <property type="gene ID" value="MELO3C015619.2"/>
</dbReference>
<feature type="compositionally biased region" description="Basic and acidic residues" evidence="1">
    <location>
        <begin position="1"/>
        <end position="22"/>
    </location>
</feature>
<evidence type="ECO:0000313" key="2">
    <source>
        <dbReference type="EnsemblPlants" id="MELO3C015619.2.1"/>
    </source>
</evidence>